<evidence type="ECO:0000256" key="10">
    <source>
        <dbReference type="ARBA" id="ARBA00023012"/>
    </source>
</evidence>
<dbReference type="SUPFAM" id="SSF47384">
    <property type="entry name" value="Homodimeric domain of signal transducing histidine kinase"/>
    <property type="match status" value="1"/>
</dbReference>
<dbReference type="Pfam" id="PF02518">
    <property type="entry name" value="HATPase_c"/>
    <property type="match status" value="1"/>
</dbReference>
<dbReference type="EMBL" id="JAJNBZ010000050">
    <property type="protein sequence ID" value="MCE5173402.1"/>
    <property type="molecule type" value="Genomic_DNA"/>
</dbReference>
<comment type="caution">
    <text evidence="15">The sequence shown here is derived from an EMBL/GenBank/DDBJ whole genome shotgun (WGS) entry which is preliminary data.</text>
</comment>
<keyword evidence="4" id="KW-1003">Cell membrane</keyword>
<keyword evidence="12" id="KW-0812">Transmembrane</keyword>
<dbReference type="InterPro" id="IPR005467">
    <property type="entry name" value="His_kinase_dom"/>
</dbReference>
<dbReference type="InterPro" id="IPR003594">
    <property type="entry name" value="HATPase_dom"/>
</dbReference>
<dbReference type="InterPro" id="IPR003661">
    <property type="entry name" value="HisK_dim/P_dom"/>
</dbReference>
<dbReference type="PROSITE" id="PS50109">
    <property type="entry name" value="HIS_KIN"/>
    <property type="match status" value="1"/>
</dbReference>
<keyword evidence="11 12" id="KW-0472">Membrane</keyword>
<keyword evidence="8 15" id="KW-0418">Kinase</keyword>
<dbReference type="CDD" id="cd00082">
    <property type="entry name" value="HisKA"/>
    <property type="match status" value="1"/>
</dbReference>
<dbReference type="RefSeq" id="WP_233699352.1">
    <property type="nucleotide sequence ID" value="NZ_JAJNBZ010000050.1"/>
</dbReference>
<evidence type="ECO:0000313" key="16">
    <source>
        <dbReference type="Proteomes" id="UP001199916"/>
    </source>
</evidence>
<dbReference type="Gene3D" id="1.10.287.130">
    <property type="match status" value="1"/>
</dbReference>
<reference evidence="15 16" key="1">
    <citation type="submission" date="2021-11" db="EMBL/GenBank/DDBJ databases">
        <title>Draft genome sequence of Paenibacillus profundus YoMME, a new Gram-positive bacteria with exoelectrogenic properties.</title>
        <authorList>
            <person name="Hubenova Y."/>
            <person name="Hubenova E."/>
            <person name="Manasiev Y."/>
            <person name="Peykov S."/>
            <person name="Mitov M."/>
        </authorList>
    </citation>
    <scope>NUCLEOTIDE SEQUENCE [LARGE SCALE GENOMIC DNA]</scope>
    <source>
        <strain evidence="15 16">YoMME</strain>
    </source>
</reference>
<keyword evidence="6" id="KW-0808">Transferase</keyword>
<dbReference type="Gene3D" id="3.30.565.10">
    <property type="entry name" value="Histidine kinase-like ATPase, C-terminal domain"/>
    <property type="match status" value="1"/>
</dbReference>
<dbReference type="PRINTS" id="PR00344">
    <property type="entry name" value="BCTRLSENSOR"/>
</dbReference>
<evidence type="ECO:0000256" key="6">
    <source>
        <dbReference type="ARBA" id="ARBA00022679"/>
    </source>
</evidence>
<organism evidence="15 16">
    <name type="scientific">Paenibacillus profundus</name>
    <dbReference type="NCBI Taxonomy" id="1173085"/>
    <lineage>
        <taxon>Bacteria</taxon>
        <taxon>Bacillati</taxon>
        <taxon>Bacillota</taxon>
        <taxon>Bacilli</taxon>
        <taxon>Bacillales</taxon>
        <taxon>Paenibacillaceae</taxon>
        <taxon>Paenibacillus</taxon>
    </lineage>
</organism>
<gene>
    <name evidence="15" type="ORF">LQV63_29605</name>
</gene>
<dbReference type="SMART" id="SM00388">
    <property type="entry name" value="HisKA"/>
    <property type="match status" value="1"/>
</dbReference>
<evidence type="ECO:0000256" key="2">
    <source>
        <dbReference type="ARBA" id="ARBA00004651"/>
    </source>
</evidence>
<evidence type="ECO:0000259" key="14">
    <source>
        <dbReference type="PROSITE" id="PS50885"/>
    </source>
</evidence>
<evidence type="ECO:0000256" key="4">
    <source>
        <dbReference type="ARBA" id="ARBA00022475"/>
    </source>
</evidence>
<dbReference type="InterPro" id="IPR036097">
    <property type="entry name" value="HisK_dim/P_sf"/>
</dbReference>
<protein>
    <recommendedName>
        <fullName evidence="3">histidine kinase</fullName>
        <ecNumber evidence="3">2.7.13.3</ecNumber>
    </recommendedName>
</protein>
<comment type="subcellular location">
    <subcellularLocation>
        <location evidence="2">Cell membrane</location>
        <topology evidence="2">Multi-pass membrane protein</topology>
    </subcellularLocation>
</comment>
<accession>A0ABS8YPC9</accession>
<dbReference type="CDD" id="cd00075">
    <property type="entry name" value="HATPase"/>
    <property type="match status" value="1"/>
</dbReference>
<dbReference type="InterPro" id="IPR036890">
    <property type="entry name" value="HATPase_C_sf"/>
</dbReference>
<dbReference type="GO" id="GO:0016301">
    <property type="term" value="F:kinase activity"/>
    <property type="evidence" value="ECO:0007669"/>
    <property type="project" value="UniProtKB-KW"/>
</dbReference>
<evidence type="ECO:0000313" key="15">
    <source>
        <dbReference type="EMBL" id="MCE5173402.1"/>
    </source>
</evidence>
<dbReference type="InterPro" id="IPR003660">
    <property type="entry name" value="HAMP_dom"/>
</dbReference>
<evidence type="ECO:0000256" key="8">
    <source>
        <dbReference type="ARBA" id="ARBA00022777"/>
    </source>
</evidence>
<proteinExistence type="predicted"/>
<feature type="domain" description="Histidine kinase" evidence="13">
    <location>
        <begin position="135"/>
        <end position="350"/>
    </location>
</feature>
<dbReference type="Pfam" id="PF00512">
    <property type="entry name" value="HisKA"/>
    <property type="match status" value="1"/>
</dbReference>
<keyword evidence="7" id="KW-0547">Nucleotide-binding</keyword>
<dbReference type="SMART" id="SM00387">
    <property type="entry name" value="HATPase_c"/>
    <property type="match status" value="1"/>
</dbReference>
<evidence type="ECO:0000256" key="7">
    <source>
        <dbReference type="ARBA" id="ARBA00022741"/>
    </source>
</evidence>
<dbReference type="InterPro" id="IPR050736">
    <property type="entry name" value="Sensor_HK_Regulatory"/>
</dbReference>
<sequence length="357" mass="40141">MKKGEAILKIMGGVCLVVAVVTIGTWIAFYGTEALYKYIGIHLHSFAAQWINVLLVFFIFGCTMYLISLIVGKKHYKVWDKIIEALRKISRGDFSVSLDIRSNENDPLGKIVSTINQMAVELGEMEKMRQDFISNVSHEIQSPLTSIHGFANVLKRADLTHEERQHYVTIIEMESNRLSKISENLLKLTSLESQHHPFEPTRYRLDKQLRNAMLACEPAWLEKDLEMELECEAITVTADEDLMSQVWNNLITNSVKFTANGGTIRIHVYARSGNAFVAISDTGIGMNDEDMKRIFERFYKADKSRTSEKGGSGLGLSIVKRIVEMHEGSIAVQSKIDAGTSFEVVLPLEASSQSSSR</sequence>
<evidence type="ECO:0000256" key="11">
    <source>
        <dbReference type="ARBA" id="ARBA00023136"/>
    </source>
</evidence>
<comment type="catalytic activity">
    <reaction evidence="1">
        <text>ATP + protein L-histidine = ADP + protein N-phospho-L-histidine.</text>
        <dbReference type="EC" id="2.7.13.3"/>
    </reaction>
</comment>
<evidence type="ECO:0000256" key="12">
    <source>
        <dbReference type="SAM" id="Phobius"/>
    </source>
</evidence>
<dbReference type="PANTHER" id="PTHR43711">
    <property type="entry name" value="TWO-COMPONENT HISTIDINE KINASE"/>
    <property type="match status" value="1"/>
</dbReference>
<dbReference type="CDD" id="cd06225">
    <property type="entry name" value="HAMP"/>
    <property type="match status" value="1"/>
</dbReference>
<dbReference type="PROSITE" id="PS50885">
    <property type="entry name" value="HAMP"/>
    <property type="match status" value="1"/>
</dbReference>
<keyword evidence="10" id="KW-0902">Two-component regulatory system</keyword>
<dbReference type="SUPFAM" id="SSF55874">
    <property type="entry name" value="ATPase domain of HSP90 chaperone/DNA topoisomerase II/histidine kinase"/>
    <property type="match status" value="1"/>
</dbReference>
<feature type="transmembrane region" description="Helical" evidence="12">
    <location>
        <begin position="50"/>
        <end position="71"/>
    </location>
</feature>
<evidence type="ECO:0000256" key="1">
    <source>
        <dbReference type="ARBA" id="ARBA00000085"/>
    </source>
</evidence>
<evidence type="ECO:0000256" key="5">
    <source>
        <dbReference type="ARBA" id="ARBA00022553"/>
    </source>
</evidence>
<feature type="domain" description="HAMP" evidence="14">
    <location>
        <begin position="80"/>
        <end position="127"/>
    </location>
</feature>
<keyword evidence="12" id="KW-1133">Transmembrane helix</keyword>
<dbReference type="SMART" id="SM00304">
    <property type="entry name" value="HAMP"/>
    <property type="match status" value="1"/>
</dbReference>
<evidence type="ECO:0000256" key="9">
    <source>
        <dbReference type="ARBA" id="ARBA00022840"/>
    </source>
</evidence>
<evidence type="ECO:0000256" key="3">
    <source>
        <dbReference type="ARBA" id="ARBA00012438"/>
    </source>
</evidence>
<dbReference type="Proteomes" id="UP001199916">
    <property type="component" value="Unassembled WGS sequence"/>
</dbReference>
<dbReference type="InterPro" id="IPR004358">
    <property type="entry name" value="Sig_transdc_His_kin-like_C"/>
</dbReference>
<dbReference type="Gene3D" id="6.10.340.10">
    <property type="match status" value="1"/>
</dbReference>
<keyword evidence="5" id="KW-0597">Phosphoprotein</keyword>
<evidence type="ECO:0000259" key="13">
    <source>
        <dbReference type="PROSITE" id="PS50109"/>
    </source>
</evidence>
<feature type="transmembrane region" description="Helical" evidence="12">
    <location>
        <begin position="7"/>
        <end position="30"/>
    </location>
</feature>
<keyword evidence="16" id="KW-1185">Reference proteome</keyword>
<name>A0ABS8YPC9_9BACL</name>
<keyword evidence="9" id="KW-0067">ATP-binding</keyword>
<dbReference type="PANTHER" id="PTHR43711:SF1">
    <property type="entry name" value="HISTIDINE KINASE 1"/>
    <property type="match status" value="1"/>
</dbReference>
<dbReference type="EC" id="2.7.13.3" evidence="3"/>